<dbReference type="Gene3D" id="1.10.287.110">
    <property type="entry name" value="DnaJ domain"/>
    <property type="match status" value="2"/>
</dbReference>
<dbReference type="EMBL" id="QZWG01000019">
    <property type="protein sequence ID" value="RZB47406.1"/>
    <property type="molecule type" value="Genomic_DNA"/>
</dbReference>
<organism evidence="3 4">
    <name type="scientific">Glycine soja</name>
    <name type="common">Wild soybean</name>
    <dbReference type="NCBI Taxonomy" id="3848"/>
    <lineage>
        <taxon>Eukaryota</taxon>
        <taxon>Viridiplantae</taxon>
        <taxon>Streptophyta</taxon>
        <taxon>Embryophyta</taxon>
        <taxon>Tracheophyta</taxon>
        <taxon>Spermatophyta</taxon>
        <taxon>Magnoliopsida</taxon>
        <taxon>eudicotyledons</taxon>
        <taxon>Gunneridae</taxon>
        <taxon>Pentapetalae</taxon>
        <taxon>rosids</taxon>
        <taxon>fabids</taxon>
        <taxon>Fabales</taxon>
        <taxon>Fabaceae</taxon>
        <taxon>Papilionoideae</taxon>
        <taxon>50 kb inversion clade</taxon>
        <taxon>NPAAA clade</taxon>
        <taxon>indigoferoid/millettioid clade</taxon>
        <taxon>Phaseoleae</taxon>
        <taxon>Glycine</taxon>
        <taxon>Glycine subgen. Soja</taxon>
    </lineage>
</organism>
<dbReference type="GO" id="GO:0051082">
    <property type="term" value="F:unfolded protein binding"/>
    <property type="evidence" value="ECO:0007669"/>
    <property type="project" value="TreeGrafter"/>
</dbReference>
<dbReference type="InterPro" id="IPR018253">
    <property type="entry name" value="DnaJ_domain_CS"/>
</dbReference>
<reference evidence="3 4" key="1">
    <citation type="submission" date="2018-09" db="EMBL/GenBank/DDBJ databases">
        <title>A high-quality reference genome of wild soybean provides a powerful tool to mine soybean genomes.</title>
        <authorList>
            <person name="Xie M."/>
            <person name="Chung C.Y.L."/>
            <person name="Li M.-W."/>
            <person name="Wong F.-L."/>
            <person name="Chan T.-F."/>
            <person name="Lam H.-M."/>
        </authorList>
    </citation>
    <scope>NUCLEOTIDE SEQUENCE [LARGE SCALE GENOMIC DNA]</scope>
    <source>
        <strain evidence="4">cv. W05</strain>
        <tissue evidence="3">Hypocotyl of etiolated seedlings</tissue>
    </source>
</reference>
<accession>A0A445FEY9</accession>
<dbReference type="SUPFAM" id="SSF46565">
    <property type="entry name" value="Chaperone J-domain"/>
    <property type="match status" value="2"/>
</dbReference>
<dbReference type="GO" id="GO:0005737">
    <property type="term" value="C:cytoplasm"/>
    <property type="evidence" value="ECO:0007669"/>
    <property type="project" value="TreeGrafter"/>
</dbReference>
<protein>
    <recommendedName>
        <fullName evidence="2">J domain-containing protein</fullName>
    </recommendedName>
</protein>
<dbReference type="Proteomes" id="UP000289340">
    <property type="component" value="Chromosome 19"/>
</dbReference>
<proteinExistence type="predicted"/>
<dbReference type="PROSITE" id="PS00636">
    <property type="entry name" value="DNAJ_1"/>
    <property type="match status" value="1"/>
</dbReference>
<keyword evidence="1" id="KW-1133">Transmembrane helix</keyword>
<evidence type="ECO:0000256" key="1">
    <source>
        <dbReference type="SAM" id="Phobius"/>
    </source>
</evidence>
<dbReference type="PROSITE" id="PS50076">
    <property type="entry name" value="DNAJ_2"/>
    <property type="match status" value="1"/>
</dbReference>
<dbReference type="PRINTS" id="PR00625">
    <property type="entry name" value="JDOMAIN"/>
</dbReference>
<dbReference type="GO" id="GO:0042026">
    <property type="term" value="P:protein refolding"/>
    <property type="evidence" value="ECO:0007669"/>
    <property type="project" value="TreeGrafter"/>
</dbReference>
<dbReference type="CDD" id="cd06257">
    <property type="entry name" value="DnaJ"/>
    <property type="match status" value="1"/>
</dbReference>
<feature type="domain" description="J" evidence="2">
    <location>
        <begin position="109"/>
        <end position="271"/>
    </location>
</feature>
<sequence>MISKQIFLPIRCGSRTNQRKTGGHVTPHANRIGMREVQRISRTRLTVPRDLTMESHLLVGPISAARYGCAANSSHFHSAASSTWANSPRRRSPLVMASSSSAAVNGGQNYYAVLGVARTATTVQIKRAYRLLARKASLCFSLLLSLSFHYSIGSPLHSSFHHGIISTTNSTTNSLGDAIGVADPARFSRQHTRLATVAPVEEEEKEEHIFDDEKQDTGKTLEFEIVILFKESLYHPDVSKDPHAAELFKSIHHAYEVLSNEATRVQYDQELQFGHKPYREKWSYSTEFEDQARFYRWDRMRKKMDRERYWENYNVNEDYYTSETDEEEDEVVDLDEERGSFVEVLRSAFMSLFLLQTLGSRFSLTFSSLMALFDKKLDTGYKMGYVIAWILGGRGGILLTLCLSFASWVCGKTSSSVVALVVVALWVGSYLARYAPLPQGALLALLYMSIKLQSDLI</sequence>
<keyword evidence="1" id="KW-0812">Transmembrane</keyword>
<dbReference type="AlphaFoldDB" id="A0A445FEY9"/>
<name>A0A445FEY9_GLYSO</name>
<feature type="transmembrane region" description="Helical" evidence="1">
    <location>
        <begin position="414"/>
        <end position="432"/>
    </location>
</feature>
<dbReference type="PANTHER" id="PTHR43096:SF58">
    <property type="entry name" value="CHAPERONE DNAJ-DOMAIN SUPERFAMILY PROTEIN"/>
    <property type="match status" value="1"/>
</dbReference>
<evidence type="ECO:0000313" key="3">
    <source>
        <dbReference type="EMBL" id="RZB47406.1"/>
    </source>
</evidence>
<dbReference type="InterPro" id="IPR001623">
    <property type="entry name" value="DnaJ_domain"/>
</dbReference>
<keyword evidence="1" id="KW-0472">Membrane</keyword>
<comment type="caution">
    <text evidence="3">The sequence shown here is derived from an EMBL/GenBank/DDBJ whole genome shotgun (WGS) entry which is preliminary data.</text>
</comment>
<dbReference type="InterPro" id="IPR036869">
    <property type="entry name" value="J_dom_sf"/>
</dbReference>
<dbReference type="PANTHER" id="PTHR43096">
    <property type="entry name" value="DNAJ HOMOLOG 1, MITOCHONDRIAL-RELATED"/>
    <property type="match status" value="1"/>
</dbReference>
<evidence type="ECO:0000259" key="2">
    <source>
        <dbReference type="PROSITE" id="PS50076"/>
    </source>
</evidence>
<evidence type="ECO:0000313" key="4">
    <source>
        <dbReference type="Proteomes" id="UP000289340"/>
    </source>
</evidence>
<dbReference type="Pfam" id="PF00226">
    <property type="entry name" value="DnaJ"/>
    <property type="match status" value="1"/>
</dbReference>
<keyword evidence="4" id="KW-1185">Reference proteome</keyword>
<feature type="transmembrane region" description="Helical" evidence="1">
    <location>
        <begin position="385"/>
        <end position="408"/>
    </location>
</feature>
<gene>
    <name evidence="3" type="ORF">D0Y65_051158</name>
</gene>